<evidence type="ECO:0000313" key="2">
    <source>
        <dbReference type="Proteomes" id="UP001203410"/>
    </source>
</evidence>
<reference evidence="1 2" key="1">
    <citation type="submission" date="2022-05" db="EMBL/GenBank/DDBJ databases">
        <authorList>
            <person name="Jo J.-H."/>
            <person name="Im W.-T."/>
        </authorList>
    </citation>
    <scope>NUCLEOTIDE SEQUENCE [LARGE SCALE GENOMIC DNA]</scope>
    <source>
        <strain evidence="1 2">NSE70-1</strain>
    </source>
</reference>
<evidence type="ECO:0000313" key="1">
    <source>
        <dbReference type="EMBL" id="MCL6699482.1"/>
    </source>
</evidence>
<name>A0ABT0RWV4_9SPHN</name>
<dbReference type="RefSeq" id="WP_249904891.1">
    <property type="nucleotide sequence ID" value="NZ_JAMGBA010000002.1"/>
</dbReference>
<keyword evidence="2" id="KW-1185">Reference proteome</keyword>
<organism evidence="1 2">
    <name type="scientific">Sphingomonas caseinilyticus</name>
    <dbReference type="NCBI Taxonomy" id="2908205"/>
    <lineage>
        <taxon>Bacteria</taxon>
        <taxon>Pseudomonadati</taxon>
        <taxon>Pseudomonadota</taxon>
        <taxon>Alphaproteobacteria</taxon>
        <taxon>Sphingomonadales</taxon>
        <taxon>Sphingomonadaceae</taxon>
        <taxon>Sphingomonas</taxon>
    </lineage>
</organism>
<gene>
    <name evidence="1" type="ORF">LZ496_11895</name>
</gene>
<sequence>MEQCYWLSRESEEMDMVRCAASPEARLVHQELATRYGTKAKTAEADAIAALGIEKVRADHYLVNGFRYTNASDAIAEVRRGAAQ</sequence>
<proteinExistence type="predicted"/>
<comment type="caution">
    <text evidence="1">The sequence shown here is derived from an EMBL/GenBank/DDBJ whole genome shotgun (WGS) entry which is preliminary data.</text>
</comment>
<dbReference type="EMBL" id="JAMGBA010000002">
    <property type="protein sequence ID" value="MCL6699482.1"/>
    <property type="molecule type" value="Genomic_DNA"/>
</dbReference>
<protein>
    <submittedName>
        <fullName evidence="1">Uncharacterized protein</fullName>
    </submittedName>
</protein>
<dbReference type="Proteomes" id="UP001203410">
    <property type="component" value="Unassembled WGS sequence"/>
</dbReference>
<accession>A0ABT0RWV4</accession>